<dbReference type="EMBL" id="JAEINI020000006">
    <property type="protein sequence ID" value="MCB5227349.1"/>
    <property type="molecule type" value="Genomic_DNA"/>
</dbReference>
<dbReference type="Proteomes" id="UP000633814">
    <property type="component" value="Unassembled WGS sequence"/>
</dbReference>
<evidence type="ECO:0000313" key="1">
    <source>
        <dbReference type="EMBL" id="MCB5227349.1"/>
    </source>
</evidence>
<gene>
    <name evidence="1" type="ORF">JAO78_011040</name>
</gene>
<sequence length="109" mass="12322">MLNLKTFVVILFLCVCSSLATMIISWEQGAKSMSVEKLANALILHAKIKELNPSAEIQQALQQEISCSIEHYWNIHKMLKFYTRVSDHDKALLAKAQLLTDQACSWQAS</sequence>
<accession>A0ABS8C4T5</accession>
<proteinExistence type="predicted"/>
<evidence type="ECO:0000313" key="2">
    <source>
        <dbReference type="Proteomes" id="UP000633814"/>
    </source>
</evidence>
<keyword evidence="2" id="KW-1185">Reference proteome</keyword>
<organism evidence="1 2">
    <name type="scientific">Alishewanella maricola</name>
    <dbReference type="NCBI Taxonomy" id="2795740"/>
    <lineage>
        <taxon>Bacteria</taxon>
        <taxon>Pseudomonadati</taxon>
        <taxon>Pseudomonadota</taxon>
        <taxon>Gammaproteobacteria</taxon>
        <taxon>Alteromonadales</taxon>
        <taxon>Alteromonadaceae</taxon>
        <taxon>Alishewanella</taxon>
    </lineage>
</organism>
<reference evidence="1 2" key="1">
    <citation type="submission" date="2021-10" db="EMBL/GenBank/DDBJ databases">
        <title>Alishewanella koreense sp. nov. isolated from seawater of southwestern coast in South Korea and the proposal for the reclassification of Rheinheimera perlucida and Rheinheimera tuosuensis as Arsukibacterium perlucida and Arsukibacterium tuosuensis.</title>
        <authorList>
            <person name="Kim K.H."/>
            <person name="Ruan W."/>
            <person name="Kim K.R."/>
            <person name="Baek J.H."/>
            <person name="Jeon C.O."/>
        </authorList>
    </citation>
    <scope>NUCLEOTIDE SEQUENCE [LARGE SCALE GENOMIC DNA]</scope>
    <source>
        <strain evidence="1 2">16-MA</strain>
    </source>
</reference>
<dbReference type="RefSeq" id="WP_226751410.1">
    <property type="nucleotide sequence ID" value="NZ_JAEINI020000006.1"/>
</dbReference>
<comment type="caution">
    <text evidence="1">The sequence shown here is derived from an EMBL/GenBank/DDBJ whole genome shotgun (WGS) entry which is preliminary data.</text>
</comment>
<name>A0ABS8C4T5_9ALTE</name>
<protein>
    <submittedName>
        <fullName evidence="1">Uncharacterized protein</fullName>
    </submittedName>
</protein>